<dbReference type="InterPro" id="IPR001007">
    <property type="entry name" value="VWF_dom"/>
</dbReference>
<comment type="subcellular location">
    <subcellularLocation>
        <location evidence="1">Secreted</location>
    </subcellularLocation>
</comment>
<dbReference type="RefSeq" id="XP_007892100.1">
    <property type="nucleotide sequence ID" value="XM_007893909.2"/>
</dbReference>
<dbReference type="InterPro" id="IPR045716">
    <property type="entry name" value="CHRDL_1/2_C"/>
</dbReference>
<feature type="domain" description="VWFC" evidence="9">
    <location>
        <begin position="39"/>
        <end position="104"/>
    </location>
</feature>
<reference evidence="10" key="5">
    <citation type="submission" date="2025-09" db="UniProtKB">
        <authorList>
            <consortium name="Ensembl"/>
        </authorList>
    </citation>
    <scope>IDENTIFICATION</scope>
</reference>
<dbReference type="Proteomes" id="UP000314986">
    <property type="component" value="Unassembled WGS sequence"/>
</dbReference>
<dbReference type="OrthoDB" id="8173378at2759"/>
<dbReference type="PROSITE" id="PS01208">
    <property type="entry name" value="VWFC_1"/>
    <property type="match status" value="2"/>
</dbReference>
<dbReference type="STRING" id="7868.ENSCMIP00000039887"/>
<evidence type="ECO:0000313" key="11">
    <source>
        <dbReference type="Proteomes" id="UP000314986"/>
    </source>
</evidence>
<accession>A0A4W3JCB7</accession>
<dbReference type="GO" id="GO:0036122">
    <property type="term" value="F:BMP binding"/>
    <property type="evidence" value="ECO:0007669"/>
    <property type="project" value="TreeGrafter"/>
</dbReference>
<feature type="region of interest" description="Disordered" evidence="7">
    <location>
        <begin position="186"/>
        <end position="245"/>
    </location>
</feature>
<dbReference type="SMART" id="SM00214">
    <property type="entry name" value="VWC"/>
    <property type="match status" value="3"/>
</dbReference>
<evidence type="ECO:0000256" key="8">
    <source>
        <dbReference type="SAM" id="SignalP"/>
    </source>
</evidence>
<dbReference type="Gene3D" id="2.10.70.10">
    <property type="entry name" value="Complement Module, domain 1"/>
    <property type="match status" value="1"/>
</dbReference>
<dbReference type="Pfam" id="PF00093">
    <property type="entry name" value="VWC"/>
    <property type="match status" value="3"/>
</dbReference>
<evidence type="ECO:0000256" key="5">
    <source>
        <dbReference type="ARBA" id="ARBA00022737"/>
    </source>
</evidence>
<dbReference type="RefSeq" id="XP_042196728.1">
    <property type="nucleotide sequence ID" value="XM_042340794.1"/>
</dbReference>
<feature type="domain" description="VWFC" evidence="9">
    <location>
        <begin position="118"/>
        <end position="184"/>
    </location>
</feature>
<reference evidence="11" key="3">
    <citation type="journal article" date="2014" name="Nature">
        <title>Elephant shark genome provides unique insights into gnathostome evolution.</title>
        <authorList>
            <consortium name="International Elephant Shark Genome Sequencing Consortium"/>
            <person name="Venkatesh B."/>
            <person name="Lee A.P."/>
            <person name="Ravi V."/>
            <person name="Maurya A.K."/>
            <person name="Lian M.M."/>
            <person name="Swann J.B."/>
            <person name="Ohta Y."/>
            <person name="Flajnik M.F."/>
            <person name="Sutoh Y."/>
            <person name="Kasahara M."/>
            <person name="Hoon S."/>
            <person name="Gangu V."/>
            <person name="Roy S.W."/>
            <person name="Irimia M."/>
            <person name="Korzh V."/>
            <person name="Kondrychyn I."/>
            <person name="Lim Z.W."/>
            <person name="Tay B.H."/>
            <person name="Tohari S."/>
            <person name="Kong K.W."/>
            <person name="Ho S."/>
            <person name="Lorente-Galdos B."/>
            <person name="Quilez J."/>
            <person name="Marques-Bonet T."/>
            <person name="Raney B.J."/>
            <person name="Ingham P.W."/>
            <person name="Tay A."/>
            <person name="Hillier L.W."/>
            <person name="Minx P."/>
            <person name="Boehm T."/>
            <person name="Wilson R.K."/>
            <person name="Brenner S."/>
            <person name="Warren W.C."/>
        </authorList>
    </citation>
    <scope>NUCLEOTIDE SEQUENCE [LARGE SCALE GENOMIC DNA]</scope>
</reference>
<keyword evidence="4 8" id="KW-0732">Signal</keyword>
<evidence type="ECO:0000256" key="3">
    <source>
        <dbReference type="ARBA" id="ARBA00022525"/>
    </source>
</evidence>
<gene>
    <name evidence="10" type="primary">chrdl2</name>
</gene>
<keyword evidence="3" id="KW-0964">Secreted</keyword>
<feature type="chain" id="PRO_5021319652" evidence="8">
    <location>
        <begin position="34"/>
        <end position="465"/>
    </location>
</feature>
<dbReference type="InParanoid" id="A0A4W3JCB7"/>
<feature type="compositionally biased region" description="Basic and acidic residues" evidence="7">
    <location>
        <begin position="203"/>
        <end position="218"/>
    </location>
</feature>
<dbReference type="GO" id="GO:0030514">
    <property type="term" value="P:negative regulation of BMP signaling pathway"/>
    <property type="evidence" value="ECO:0007669"/>
    <property type="project" value="TreeGrafter"/>
</dbReference>
<dbReference type="SUPFAM" id="SSF57603">
    <property type="entry name" value="FnI-like domain"/>
    <property type="match status" value="3"/>
</dbReference>
<keyword evidence="6" id="KW-0325">Glycoprotein</keyword>
<evidence type="ECO:0000256" key="7">
    <source>
        <dbReference type="SAM" id="MobiDB-lite"/>
    </source>
</evidence>
<dbReference type="KEGG" id="cmk:103178917"/>
<reference evidence="11" key="2">
    <citation type="journal article" date="2007" name="PLoS Biol.">
        <title>Survey sequencing and comparative analysis of the elephant shark (Callorhinchus milii) genome.</title>
        <authorList>
            <person name="Venkatesh B."/>
            <person name="Kirkness E.F."/>
            <person name="Loh Y.H."/>
            <person name="Halpern A.L."/>
            <person name="Lee A.P."/>
            <person name="Johnson J."/>
            <person name="Dandona N."/>
            <person name="Viswanathan L.D."/>
            <person name="Tay A."/>
            <person name="Venter J.C."/>
            <person name="Strausberg R.L."/>
            <person name="Brenner S."/>
        </authorList>
    </citation>
    <scope>NUCLEOTIDE SEQUENCE [LARGE SCALE GENOMIC DNA]</scope>
</reference>
<reference evidence="10" key="4">
    <citation type="submission" date="2025-08" db="UniProtKB">
        <authorList>
            <consortium name="Ensembl"/>
        </authorList>
    </citation>
    <scope>IDENTIFICATION</scope>
</reference>
<evidence type="ECO:0000256" key="4">
    <source>
        <dbReference type="ARBA" id="ARBA00022729"/>
    </source>
</evidence>
<evidence type="ECO:0000313" key="10">
    <source>
        <dbReference type="Ensembl" id="ENSCMIP00000039887.1"/>
    </source>
</evidence>
<dbReference type="Ensembl" id="ENSCMIT00000040458.1">
    <property type="protein sequence ID" value="ENSCMIP00000039887.1"/>
    <property type="gene ID" value="ENSCMIG00000016680.1"/>
</dbReference>
<dbReference type="CTD" id="25884"/>
<dbReference type="Pfam" id="PF19548">
    <property type="entry name" value="CHRDL_1_2_C"/>
    <property type="match status" value="1"/>
</dbReference>
<reference evidence="11" key="1">
    <citation type="journal article" date="2006" name="Science">
        <title>Ancient noncoding elements conserved in the human genome.</title>
        <authorList>
            <person name="Venkatesh B."/>
            <person name="Kirkness E.F."/>
            <person name="Loh Y.H."/>
            <person name="Halpern A.L."/>
            <person name="Lee A.P."/>
            <person name="Johnson J."/>
            <person name="Dandona N."/>
            <person name="Viswanathan L.D."/>
            <person name="Tay A."/>
            <person name="Venter J.C."/>
            <person name="Strausberg R.L."/>
            <person name="Brenner S."/>
        </authorList>
    </citation>
    <scope>NUCLEOTIDE SEQUENCE [LARGE SCALE GENOMIC DNA]</scope>
</reference>
<evidence type="ECO:0000256" key="6">
    <source>
        <dbReference type="ARBA" id="ARBA00023180"/>
    </source>
</evidence>
<dbReference type="Gene3D" id="6.20.200.20">
    <property type="match status" value="2"/>
</dbReference>
<protein>
    <submittedName>
        <fullName evidence="10">Chordin like 1</fullName>
    </submittedName>
</protein>
<organism evidence="10 11">
    <name type="scientific">Callorhinchus milii</name>
    <name type="common">Ghost shark</name>
    <dbReference type="NCBI Taxonomy" id="7868"/>
    <lineage>
        <taxon>Eukaryota</taxon>
        <taxon>Metazoa</taxon>
        <taxon>Chordata</taxon>
        <taxon>Craniata</taxon>
        <taxon>Vertebrata</taxon>
        <taxon>Chondrichthyes</taxon>
        <taxon>Holocephali</taxon>
        <taxon>Chimaeriformes</taxon>
        <taxon>Callorhinchidae</taxon>
        <taxon>Callorhinchus</taxon>
    </lineage>
</organism>
<sequence length="465" mass="52498">MRAIWRVLSREQLALFLYCAVLLLRAEVGTLEANKESDTVCIFHDKKYRMGERWHPYLEPYGYVYCINCLCAETGHVICTPVKCPTLPCSSPVTVPQQCCPRCSEEHHISTAVKIIGKSCEYNSTTYQHGEMFGADSLFQSRQINQCAQCSCSEGNVYCGLKTCPKLTCSFPVSVSDSCCQVCRGEGDSSWDQSDGEIFRPPANREARHSYPKTHESRGPSGDPVVSTPRVPSLRPRVQLPDPQQGSGTIVQIVINSKHKHGRVCISNGKTYSDGQSWHPTLRLFGVMECVLCTCNVSKQECKKIHCPETYPCKYPQKLEGKCCKVCPALEETGFTRDEGKDLSCGEETVPVYESFSVQDTESQKYSKKIAVKIDSLPEVEVHIWTLIKGVLYHFRTEKVSRKDFEKQINHGTFTLLTQTTQSRWKIFREGEAQISRICKNRECKTELDDLLKVLQLNKSDKGHC</sequence>
<dbReference type="PANTHER" id="PTHR46303">
    <property type="entry name" value="VWFC DOMAIN-CONTAINING PROTEIN"/>
    <property type="match status" value="1"/>
</dbReference>
<feature type="domain" description="VWFC" evidence="9">
    <location>
        <begin position="263"/>
        <end position="328"/>
    </location>
</feature>
<feature type="signal peptide" evidence="8">
    <location>
        <begin position="1"/>
        <end position="33"/>
    </location>
</feature>
<keyword evidence="5" id="KW-0677">Repeat</keyword>
<dbReference type="GeneID" id="103178917"/>
<dbReference type="InterPro" id="IPR045717">
    <property type="entry name" value="CHRDL1/2"/>
</dbReference>
<proteinExistence type="predicted"/>
<dbReference type="PROSITE" id="PS50184">
    <property type="entry name" value="VWFC_2"/>
    <property type="match status" value="3"/>
</dbReference>
<keyword evidence="2" id="KW-0217">Developmental protein</keyword>
<evidence type="ECO:0000256" key="2">
    <source>
        <dbReference type="ARBA" id="ARBA00022473"/>
    </source>
</evidence>
<dbReference type="GO" id="GO:0030154">
    <property type="term" value="P:cell differentiation"/>
    <property type="evidence" value="ECO:0007669"/>
    <property type="project" value="TreeGrafter"/>
</dbReference>
<evidence type="ECO:0000259" key="9">
    <source>
        <dbReference type="PROSITE" id="PS50184"/>
    </source>
</evidence>
<dbReference type="OMA" id="ECKKINC"/>
<dbReference type="PANTHER" id="PTHR46303:SF2">
    <property type="entry name" value="CHORDIN-LIKE PROTEIN 1"/>
    <property type="match status" value="1"/>
</dbReference>
<keyword evidence="11" id="KW-1185">Reference proteome</keyword>
<name>A0A4W3JCB7_CALMI</name>
<evidence type="ECO:0000256" key="1">
    <source>
        <dbReference type="ARBA" id="ARBA00004613"/>
    </source>
</evidence>
<dbReference type="GeneTree" id="ENSGT00940000160983"/>
<dbReference type="GO" id="GO:0005615">
    <property type="term" value="C:extracellular space"/>
    <property type="evidence" value="ECO:0007669"/>
    <property type="project" value="TreeGrafter"/>
</dbReference>
<dbReference type="AlphaFoldDB" id="A0A4W3JCB7"/>